<proteinExistence type="inferred from homology"/>
<dbReference type="PANTHER" id="PTHR43823">
    <property type="entry name" value="SPORULATION PROTEIN YKVU"/>
    <property type="match status" value="1"/>
</dbReference>
<evidence type="ECO:0000256" key="1">
    <source>
        <dbReference type="ARBA" id="ARBA00004651"/>
    </source>
</evidence>
<keyword evidence="9" id="KW-0046">Antibiotic resistance</keyword>
<dbReference type="Proteomes" id="UP000032811">
    <property type="component" value="Chromosome 1"/>
</dbReference>
<evidence type="ECO:0000313" key="11">
    <source>
        <dbReference type="EMBL" id="CEJ73995.1"/>
    </source>
</evidence>
<evidence type="ECO:0000256" key="10">
    <source>
        <dbReference type="SAM" id="Phobius"/>
    </source>
</evidence>
<keyword evidence="6 10" id="KW-0812">Transmembrane</keyword>
<feature type="transmembrane region" description="Helical" evidence="10">
    <location>
        <begin position="272"/>
        <end position="294"/>
    </location>
</feature>
<keyword evidence="4" id="KW-0813">Transport</keyword>
<evidence type="ECO:0000313" key="13">
    <source>
        <dbReference type="Proteomes" id="UP000032811"/>
    </source>
</evidence>
<feature type="transmembrane region" description="Helical" evidence="10">
    <location>
        <begin position="320"/>
        <end position="343"/>
    </location>
</feature>
<dbReference type="InterPro" id="IPR051327">
    <property type="entry name" value="MATE_MepA_subfamily"/>
</dbReference>
<feature type="transmembrane region" description="Helical" evidence="10">
    <location>
        <begin position="196"/>
        <end position="216"/>
    </location>
</feature>
<keyword evidence="7 10" id="KW-1133">Transmembrane helix</keyword>
<dbReference type="NCBIfam" id="TIGR00797">
    <property type="entry name" value="matE"/>
    <property type="match status" value="1"/>
</dbReference>
<feature type="transmembrane region" description="Helical" evidence="10">
    <location>
        <begin position="95"/>
        <end position="117"/>
    </location>
</feature>
<feature type="transmembrane region" description="Helical" evidence="10">
    <location>
        <begin position="363"/>
        <end position="381"/>
    </location>
</feature>
<evidence type="ECO:0000256" key="3">
    <source>
        <dbReference type="ARBA" id="ARBA00022106"/>
    </source>
</evidence>
<comment type="subcellular location">
    <subcellularLocation>
        <location evidence="1">Cell membrane</location>
        <topology evidence="1">Multi-pass membrane protein</topology>
    </subcellularLocation>
</comment>
<evidence type="ECO:0000256" key="6">
    <source>
        <dbReference type="ARBA" id="ARBA00022692"/>
    </source>
</evidence>
<dbReference type="GO" id="GO:0015297">
    <property type="term" value="F:antiporter activity"/>
    <property type="evidence" value="ECO:0007669"/>
    <property type="project" value="InterPro"/>
</dbReference>
<comment type="similarity">
    <text evidence="2">Belongs to the multi antimicrobial extrusion (MATE) (TC 2.A.66.1) family. MepA subfamily.</text>
</comment>
<feature type="transmembrane region" description="Helical" evidence="10">
    <location>
        <begin position="167"/>
        <end position="190"/>
    </location>
</feature>
<dbReference type="CDD" id="cd13143">
    <property type="entry name" value="MATE_MepA_like"/>
    <property type="match status" value="1"/>
</dbReference>
<feature type="transmembrane region" description="Helical" evidence="10">
    <location>
        <begin position="419"/>
        <end position="438"/>
    </location>
</feature>
<dbReference type="GO" id="GO:0005886">
    <property type="term" value="C:plasma membrane"/>
    <property type="evidence" value="ECO:0007669"/>
    <property type="project" value="UniProtKB-SubCell"/>
</dbReference>
<dbReference type="EMBL" id="LN679998">
    <property type="protein sequence ID" value="CEJ73995.1"/>
    <property type="molecule type" value="Genomic_DNA"/>
</dbReference>
<protein>
    <recommendedName>
        <fullName evidence="3">Multidrug export protein MepA</fullName>
    </recommendedName>
</protein>
<evidence type="ECO:0000256" key="8">
    <source>
        <dbReference type="ARBA" id="ARBA00023136"/>
    </source>
</evidence>
<dbReference type="GO" id="GO:0042910">
    <property type="term" value="F:xenobiotic transmembrane transporter activity"/>
    <property type="evidence" value="ECO:0007669"/>
    <property type="project" value="InterPro"/>
</dbReference>
<dbReference type="AlphaFoldDB" id="A0A9P1PA35"/>
<name>A0A9P1PA35_PARSO</name>
<dbReference type="PIRSF" id="PIRSF006603">
    <property type="entry name" value="DinF"/>
    <property type="match status" value="1"/>
</dbReference>
<feature type="transmembrane region" description="Helical" evidence="10">
    <location>
        <begin position="236"/>
        <end position="260"/>
    </location>
</feature>
<keyword evidence="8 10" id="KW-0472">Membrane</keyword>
<dbReference type="Pfam" id="PF01554">
    <property type="entry name" value="MatE"/>
    <property type="match status" value="2"/>
</dbReference>
<feature type="transmembrane region" description="Helical" evidence="10">
    <location>
        <begin position="16"/>
        <end position="36"/>
    </location>
</feature>
<evidence type="ECO:0000256" key="7">
    <source>
        <dbReference type="ARBA" id="ARBA00022989"/>
    </source>
</evidence>
<dbReference type="GO" id="GO:0046677">
    <property type="term" value="P:response to antibiotic"/>
    <property type="evidence" value="ECO:0007669"/>
    <property type="project" value="UniProtKB-KW"/>
</dbReference>
<evidence type="ECO:0000313" key="14">
    <source>
        <dbReference type="Proteomes" id="UP000049685"/>
    </source>
</evidence>
<evidence type="ECO:0000256" key="4">
    <source>
        <dbReference type="ARBA" id="ARBA00022448"/>
    </source>
</evidence>
<dbReference type="GeneID" id="97537720"/>
<evidence type="ECO:0000313" key="12">
    <source>
        <dbReference type="EMBL" id="CEO33634.1"/>
    </source>
</evidence>
<organism evidence="12 14">
    <name type="scientific">Paraclostridium sordellii</name>
    <name type="common">Clostridium sordellii</name>
    <dbReference type="NCBI Taxonomy" id="1505"/>
    <lineage>
        <taxon>Bacteria</taxon>
        <taxon>Bacillati</taxon>
        <taxon>Bacillota</taxon>
        <taxon>Clostridia</taxon>
        <taxon>Peptostreptococcales</taxon>
        <taxon>Peptostreptococcaceae</taxon>
        <taxon>Paraclostridium</taxon>
    </lineage>
</organism>
<keyword evidence="13" id="KW-1185">Reference proteome</keyword>
<reference evidence="12" key="2">
    <citation type="submission" date="2015-01" db="EMBL/GenBank/DDBJ databases">
        <authorList>
            <person name="Aslett M.A."/>
            <person name="De Silva N."/>
        </authorList>
    </citation>
    <scope>NUCLEOTIDE SEQUENCE</scope>
    <source>
        <strain evidence="11 13">ATCC9714</strain>
        <strain evidence="12">UMC4404</strain>
    </source>
</reference>
<dbReference type="InterPro" id="IPR002528">
    <property type="entry name" value="MATE_fam"/>
</dbReference>
<feature type="transmembrane region" description="Helical" evidence="10">
    <location>
        <begin position="137"/>
        <end position="155"/>
    </location>
</feature>
<evidence type="ECO:0000256" key="2">
    <source>
        <dbReference type="ARBA" id="ARBA00008417"/>
    </source>
</evidence>
<feature type="transmembrane region" description="Helical" evidence="10">
    <location>
        <begin position="48"/>
        <end position="74"/>
    </location>
</feature>
<evidence type="ECO:0000256" key="9">
    <source>
        <dbReference type="ARBA" id="ARBA00023251"/>
    </source>
</evidence>
<accession>A0A9P1PA35</accession>
<gene>
    <name evidence="12" type="primary">mepA_7</name>
    <name evidence="11" type="ORF">ATCC9714_18831</name>
    <name evidence="12" type="ORF">UMC4404_16141</name>
</gene>
<feature type="transmembrane region" description="Helical" evidence="10">
    <location>
        <begin position="393"/>
        <end position="413"/>
    </location>
</feature>
<dbReference type="InterPro" id="IPR045070">
    <property type="entry name" value="MATE_MepA-like"/>
</dbReference>
<dbReference type="Proteomes" id="UP000049685">
    <property type="component" value="Unassembled WGS sequence"/>
</dbReference>
<dbReference type="PANTHER" id="PTHR43823:SF3">
    <property type="entry name" value="MULTIDRUG EXPORT PROTEIN MEPA"/>
    <property type="match status" value="1"/>
</dbReference>
<evidence type="ECO:0000256" key="5">
    <source>
        <dbReference type="ARBA" id="ARBA00022475"/>
    </source>
</evidence>
<keyword evidence="5" id="KW-1003">Cell membrane</keyword>
<reference evidence="14" key="1">
    <citation type="submission" date="2015-01" db="EMBL/GenBank/DDBJ databases">
        <authorList>
            <person name="Aslett A.Martin."/>
            <person name="De Silva Nishadi"/>
        </authorList>
    </citation>
    <scope>NUCLEOTIDE SEQUENCE [LARGE SCALE GENOMIC DNA]</scope>
    <source>
        <strain evidence="14">UMC4404</strain>
    </source>
</reference>
<dbReference type="InterPro" id="IPR048279">
    <property type="entry name" value="MdtK-like"/>
</dbReference>
<dbReference type="EMBL" id="CDNY01000003">
    <property type="protein sequence ID" value="CEO33634.1"/>
    <property type="molecule type" value="Genomic_DNA"/>
</dbReference>
<dbReference type="RefSeq" id="WP_021129379.1">
    <property type="nucleotide sequence ID" value="NZ_CDLJ01000002.1"/>
</dbReference>
<sequence length="456" mass="49074">MQNEQILGTQSIPKLLLKYSVPAIIGMMVNALYNVVDRIFIGNIPGAGPLAITGVGICLPIMTIILAFSMLVGIGATTNISIKLGQGKRDEAEKIIGNSITLAIVIGFIITILGILFCEPILRVFGASDSTLPYAKDFIYIILGGTIFSMLGYTLNTTIRGDGNPKLSAIIMIVGCLTNIILDAVLIFVFHLGIKGAAIATVIAQLVTAVWGLSYYVKGKSNLKFKKSSLRLDKNLVKPVFAIGSAPFAMQLATSLVQVISNNALKTYGGDLAIGAMATVSSIALMISMPIFGLNQGAQPIIGFNFGAAKYDRANKAFKLSAIVAVIIMTTGWLLIQTVPQLIVGMFNRDPKLMEMSVTGARIYLLMLPIIGISITGSNYIQSIGKAKTAIILSLLRQVIILIPMILILPKFLGLDGVWYAQPVSDFLATVITIIILYREFKSQQKVNREEQEVIA</sequence>